<sequence>MTRQSDLRAFLRSLDVDTLADLLCEQAERDPELRKRLLAQADGAEGGELAQVSDLLDSAVRTAESVQIASVLDTLQRLLDAGTRADVAPLARRAVDKITKALEDLDDPSGVVGDQLDRAVSLYARACAAHPPDPEELAGWILRVEFEGSGRPQLSLAEFATPLGERGLAKIKSTVERVLAERGAGAEPRRQLARRLNQELAEVTGDVDAVVRMLSEQLPRLDVSLKIVRVLRAAGRHAEAIAHAAKALGNDNGARRGPVVDALERARSPEPAEAVRLLLEQDRPGEAWEAAAGHPPSAVIGIYRQHIERLIETRDAERYAQAAKQLRRLRTLHRKAGTPDEFTAYVAELVETHKRKTRLLAELRNARIALPRTARSAAATRR</sequence>
<evidence type="ECO:0000313" key="2">
    <source>
        <dbReference type="Proteomes" id="UP000238362"/>
    </source>
</evidence>
<keyword evidence="2" id="KW-1185">Reference proteome</keyword>
<reference evidence="1 2" key="1">
    <citation type="submission" date="2018-03" db="EMBL/GenBank/DDBJ databases">
        <title>Genomic Encyclopedia of Type Strains, Phase III (KMG-III): the genomes of soil and plant-associated and newly described type strains.</title>
        <authorList>
            <person name="Whitman W."/>
        </authorList>
    </citation>
    <scope>NUCLEOTIDE SEQUENCE [LARGE SCALE GENOMIC DNA]</scope>
    <source>
        <strain evidence="1 2">CGMCC 4.7125</strain>
    </source>
</reference>
<protein>
    <submittedName>
        <fullName evidence="1">Uncharacterized protein</fullName>
    </submittedName>
</protein>
<dbReference type="RefSeq" id="WP_106179352.1">
    <property type="nucleotide sequence ID" value="NZ_PVNH01000005.1"/>
</dbReference>
<name>A0A2T0LVU4_9PSEU</name>
<dbReference type="OrthoDB" id="3677745at2"/>
<accession>A0A2T0LVU4</accession>
<organism evidence="1 2">
    <name type="scientific">Prauserella shujinwangii</name>
    <dbReference type="NCBI Taxonomy" id="1453103"/>
    <lineage>
        <taxon>Bacteria</taxon>
        <taxon>Bacillati</taxon>
        <taxon>Actinomycetota</taxon>
        <taxon>Actinomycetes</taxon>
        <taxon>Pseudonocardiales</taxon>
        <taxon>Pseudonocardiaceae</taxon>
        <taxon>Prauserella</taxon>
    </lineage>
</organism>
<gene>
    <name evidence="1" type="ORF">B0I33_105473</name>
</gene>
<dbReference type="AlphaFoldDB" id="A0A2T0LVU4"/>
<dbReference type="Proteomes" id="UP000238362">
    <property type="component" value="Unassembled WGS sequence"/>
</dbReference>
<comment type="caution">
    <text evidence="1">The sequence shown here is derived from an EMBL/GenBank/DDBJ whole genome shotgun (WGS) entry which is preliminary data.</text>
</comment>
<dbReference type="EMBL" id="PVNH01000005">
    <property type="protein sequence ID" value="PRX47889.1"/>
    <property type="molecule type" value="Genomic_DNA"/>
</dbReference>
<proteinExistence type="predicted"/>
<evidence type="ECO:0000313" key="1">
    <source>
        <dbReference type="EMBL" id="PRX47889.1"/>
    </source>
</evidence>